<dbReference type="RefSeq" id="WP_182816519.1">
    <property type="nucleotide sequence ID" value="NZ_AP022227.1"/>
</dbReference>
<evidence type="ECO:0000256" key="1">
    <source>
        <dbReference type="SAM" id="Coils"/>
    </source>
</evidence>
<dbReference type="Pfam" id="PF04245">
    <property type="entry name" value="NA37"/>
    <property type="match status" value="1"/>
</dbReference>
<dbReference type="InterPro" id="IPR007358">
    <property type="entry name" value="Nucleoid_associated_NdpA"/>
</dbReference>
<feature type="coiled-coil region" evidence="1">
    <location>
        <begin position="147"/>
        <end position="174"/>
    </location>
</feature>
<dbReference type="AlphaFoldDB" id="A0A6S5TS27"/>
<dbReference type="EMBL" id="AP022227">
    <property type="protein sequence ID" value="BBT42237.1"/>
    <property type="molecule type" value="Genomic_DNA"/>
</dbReference>
<sequence length="364" mass="40826">MSKVRSRNSVLTEAQRNELVVEDFIYHILKSSEDEPDYLDEVVLSSESQRNFFKKIIAETGRGTQYNFIDKENSHLVAACNSIIINPSAEFIDQSKEIARLFLNQHSGKTADGVLIIARATISANTQRQSLIALIKLDYSTVLRQQRDAKQSTKVRLEEIIEALSEQAASVQKRALIQLDNTFSWDVLAVERKKSGAVLDTEDAITDYFKRFLGVRLKQNDSAITKQVVVACHKWAKQYDGDLGGKTPADIRHSVISLLDAYSEAELSFEEIKNQICRHSDAAEAEKMSSSFDSYMDETGLGGIVFSPKSGSIPKKDRKGEWITDAGIKVIWEGERNPNILDKKKQADGSFIITIKASTIDERE</sequence>
<dbReference type="GO" id="GO:0009295">
    <property type="term" value="C:nucleoid"/>
    <property type="evidence" value="ECO:0007669"/>
    <property type="project" value="InterPro"/>
</dbReference>
<gene>
    <name evidence="2" type="ORF">WP8W18C01_45780</name>
</gene>
<reference evidence="2 3" key="1">
    <citation type="submission" date="2019-12" db="EMBL/GenBank/DDBJ databases">
        <title>complete genome sequences of Pseudomonas putida str. WP8-W18-CRE-01 isolated from wastewater treatment plant effluent.</title>
        <authorList>
            <person name="Sekizuka T."/>
            <person name="Itokawa K."/>
            <person name="Yatsu K."/>
            <person name="Inamine Y."/>
            <person name="Kuroda M."/>
        </authorList>
    </citation>
    <scope>NUCLEOTIDE SEQUENCE [LARGE SCALE GENOMIC DNA]</scope>
    <source>
        <strain evidence="2 3">WP8-W18-CRE-01</strain>
    </source>
</reference>
<proteinExistence type="predicted"/>
<name>A0A6S5TS27_PSEPU</name>
<dbReference type="Proteomes" id="UP000515680">
    <property type="component" value="Chromosome"/>
</dbReference>
<evidence type="ECO:0000313" key="2">
    <source>
        <dbReference type="EMBL" id="BBT42237.1"/>
    </source>
</evidence>
<keyword evidence="1" id="KW-0175">Coiled coil</keyword>
<organism evidence="2 3">
    <name type="scientific">Pseudomonas putida</name>
    <name type="common">Arthrobacter siderocapsulatus</name>
    <dbReference type="NCBI Taxonomy" id="303"/>
    <lineage>
        <taxon>Bacteria</taxon>
        <taxon>Pseudomonadati</taxon>
        <taxon>Pseudomonadota</taxon>
        <taxon>Gammaproteobacteria</taxon>
        <taxon>Pseudomonadales</taxon>
        <taxon>Pseudomonadaceae</taxon>
        <taxon>Pseudomonas</taxon>
    </lineage>
</organism>
<accession>A0A6S5TS27</accession>
<evidence type="ECO:0000313" key="3">
    <source>
        <dbReference type="Proteomes" id="UP000515680"/>
    </source>
</evidence>
<protein>
    <submittedName>
        <fullName evidence="2">Uncharacterized protein</fullName>
    </submittedName>
</protein>